<dbReference type="Pfam" id="PF13639">
    <property type="entry name" value="zf-RING_2"/>
    <property type="match status" value="1"/>
</dbReference>
<accession>A0A165F3Q8</accession>
<evidence type="ECO:0000256" key="4">
    <source>
        <dbReference type="ARBA" id="ARBA00022679"/>
    </source>
</evidence>
<dbReference type="GO" id="GO:0006511">
    <property type="term" value="P:ubiquitin-dependent protein catabolic process"/>
    <property type="evidence" value="ECO:0007669"/>
    <property type="project" value="TreeGrafter"/>
</dbReference>
<keyword evidence="7 12" id="KW-0863">Zinc-finger</keyword>
<feature type="compositionally biased region" description="Basic residues" evidence="13">
    <location>
        <begin position="405"/>
        <end position="420"/>
    </location>
</feature>
<dbReference type="AlphaFoldDB" id="A0A165F3Q8"/>
<evidence type="ECO:0000256" key="5">
    <source>
        <dbReference type="ARBA" id="ARBA00022692"/>
    </source>
</evidence>
<keyword evidence="4" id="KW-0808">Transferase</keyword>
<evidence type="ECO:0000259" key="15">
    <source>
        <dbReference type="PROSITE" id="PS50089"/>
    </source>
</evidence>
<dbReference type="InterPro" id="IPR001841">
    <property type="entry name" value="Znf_RING"/>
</dbReference>
<name>A0A165F3Q8_9APHY</name>
<dbReference type="EMBL" id="KV427615">
    <property type="protein sequence ID" value="KZT08319.1"/>
    <property type="molecule type" value="Genomic_DNA"/>
</dbReference>
<feature type="transmembrane region" description="Helical" evidence="14">
    <location>
        <begin position="137"/>
        <end position="159"/>
    </location>
</feature>
<dbReference type="PANTHER" id="PTHR45977">
    <property type="entry name" value="TARGET OF ERK KINASE MPK-1"/>
    <property type="match status" value="1"/>
</dbReference>
<keyword evidence="6" id="KW-0479">Metal-binding</keyword>
<dbReference type="EC" id="2.3.2.27" evidence="3"/>
<evidence type="ECO:0000256" key="12">
    <source>
        <dbReference type="PROSITE-ProRule" id="PRU00175"/>
    </source>
</evidence>
<evidence type="ECO:0000256" key="6">
    <source>
        <dbReference type="ARBA" id="ARBA00022723"/>
    </source>
</evidence>
<keyword evidence="11 14" id="KW-0472">Membrane</keyword>
<dbReference type="Gene3D" id="3.30.40.10">
    <property type="entry name" value="Zinc/RING finger domain, C3HC4 (zinc finger)"/>
    <property type="match status" value="1"/>
</dbReference>
<dbReference type="GO" id="GO:0061630">
    <property type="term" value="F:ubiquitin protein ligase activity"/>
    <property type="evidence" value="ECO:0007669"/>
    <property type="project" value="UniProtKB-EC"/>
</dbReference>
<evidence type="ECO:0000256" key="2">
    <source>
        <dbReference type="ARBA" id="ARBA00004141"/>
    </source>
</evidence>
<dbReference type="PROSITE" id="PS50089">
    <property type="entry name" value="ZF_RING_2"/>
    <property type="match status" value="1"/>
</dbReference>
<feature type="transmembrane region" description="Helical" evidence="14">
    <location>
        <begin position="303"/>
        <end position="334"/>
    </location>
</feature>
<feature type="transmembrane region" description="Helical" evidence="14">
    <location>
        <begin position="179"/>
        <end position="201"/>
    </location>
</feature>
<dbReference type="GeneID" id="63820235"/>
<evidence type="ECO:0000256" key="10">
    <source>
        <dbReference type="ARBA" id="ARBA00022989"/>
    </source>
</evidence>
<keyword evidence="5 14" id="KW-0812">Transmembrane</keyword>
<evidence type="ECO:0000313" key="17">
    <source>
        <dbReference type="Proteomes" id="UP000076871"/>
    </source>
</evidence>
<evidence type="ECO:0000256" key="3">
    <source>
        <dbReference type="ARBA" id="ARBA00012483"/>
    </source>
</evidence>
<feature type="compositionally biased region" description="Basic and acidic residues" evidence="13">
    <location>
        <begin position="98"/>
        <end position="111"/>
    </location>
</feature>
<dbReference type="InParanoid" id="A0A165F3Q8"/>
<evidence type="ECO:0000256" key="8">
    <source>
        <dbReference type="ARBA" id="ARBA00022786"/>
    </source>
</evidence>
<dbReference type="RefSeq" id="XP_040766059.1">
    <property type="nucleotide sequence ID" value="XM_040903204.1"/>
</dbReference>
<feature type="compositionally biased region" description="Low complexity" evidence="13">
    <location>
        <begin position="26"/>
        <end position="38"/>
    </location>
</feature>
<sequence length="607" mass="67450">MSMMATATPDSDEHVLRRVQSTGDLPSNPAASRPSRASDGSTRSEGQVSRLLRAMGPDQTLPRLDPTTSPSSTEESESGHTRVQVPASRPPSRPPSVRRPDEDRRPEDRYRSLPDRLMELIGFSGPHAKERRELMSLVWNIYFTIAQFVIIITLLAYSAHTESPTKPGLTEWQACDRPLGVWNAIWLIRVALGCTLSVWSWRKEQAARLLQAQRERDEDREMSSSHARPAAAAALRPNTSNGNSPATFDPDPPANFRRTLLYSRLTLLATFFSLAWFLTAHILEYTSIDTCRYSSPHLWWLTFGILCILYVMIMEIFLLGLLVFVFGPVIYLLWSILLLCLGRHPLQSSQQVDKLPKSAVEQIPLVLYIPPPPEDQSSDDGPSKPTPITPSKHSYPPKPANAFTRPKRRFTFMRKRKGKGKGGVTGGSLDEKGGGSTGEHASAGTDSEKQAWEDKWEPGDYPFVRLEGNRAVCAICLMDFEEPRRIDEGEERNVAEAVAVAVPAPRSAAVSESDILAEGAIPGGFLGGDAWQEVQVERVSQEERDHLKLDDAGEGPQPLRLLGCGHVFHQTCVDPWLTDVSGRCPICQRPVEIPKDAGKKKNRARRT</sequence>
<dbReference type="GO" id="GO:0008270">
    <property type="term" value="F:zinc ion binding"/>
    <property type="evidence" value="ECO:0007669"/>
    <property type="project" value="UniProtKB-KW"/>
</dbReference>
<dbReference type="OrthoDB" id="8062037at2759"/>
<dbReference type="GO" id="GO:0016567">
    <property type="term" value="P:protein ubiquitination"/>
    <property type="evidence" value="ECO:0007669"/>
    <property type="project" value="TreeGrafter"/>
</dbReference>
<dbReference type="SUPFAM" id="SSF57850">
    <property type="entry name" value="RING/U-box"/>
    <property type="match status" value="1"/>
</dbReference>
<evidence type="ECO:0000256" key="9">
    <source>
        <dbReference type="ARBA" id="ARBA00022833"/>
    </source>
</evidence>
<reference evidence="16 17" key="1">
    <citation type="journal article" date="2016" name="Mol. Biol. Evol.">
        <title>Comparative Genomics of Early-Diverging Mushroom-Forming Fungi Provides Insights into the Origins of Lignocellulose Decay Capabilities.</title>
        <authorList>
            <person name="Nagy L.G."/>
            <person name="Riley R."/>
            <person name="Tritt A."/>
            <person name="Adam C."/>
            <person name="Daum C."/>
            <person name="Floudas D."/>
            <person name="Sun H."/>
            <person name="Yadav J.S."/>
            <person name="Pangilinan J."/>
            <person name="Larsson K.H."/>
            <person name="Matsuura K."/>
            <person name="Barry K."/>
            <person name="Labutti K."/>
            <person name="Kuo R."/>
            <person name="Ohm R.A."/>
            <person name="Bhattacharya S.S."/>
            <person name="Shirouzu T."/>
            <person name="Yoshinaga Y."/>
            <person name="Martin F.M."/>
            <person name="Grigoriev I.V."/>
            <person name="Hibbett D.S."/>
        </authorList>
    </citation>
    <scope>NUCLEOTIDE SEQUENCE [LARGE SCALE GENOMIC DNA]</scope>
    <source>
        <strain evidence="16 17">93-53</strain>
    </source>
</reference>
<keyword evidence="9" id="KW-0862">Zinc</keyword>
<feature type="domain" description="RING-type" evidence="15">
    <location>
        <begin position="564"/>
        <end position="588"/>
    </location>
</feature>
<protein>
    <recommendedName>
        <fullName evidence="3">RING-type E3 ubiquitin transferase</fullName>
        <ecNumber evidence="3">2.3.2.27</ecNumber>
    </recommendedName>
</protein>
<evidence type="ECO:0000256" key="7">
    <source>
        <dbReference type="ARBA" id="ARBA00022771"/>
    </source>
</evidence>
<evidence type="ECO:0000256" key="1">
    <source>
        <dbReference type="ARBA" id="ARBA00000900"/>
    </source>
</evidence>
<keyword evidence="8" id="KW-0833">Ubl conjugation pathway</keyword>
<feature type="transmembrane region" description="Helical" evidence="14">
    <location>
        <begin position="265"/>
        <end position="283"/>
    </location>
</feature>
<gene>
    <name evidence="16" type="ORF">LAESUDRAFT_61526</name>
</gene>
<dbReference type="Proteomes" id="UP000076871">
    <property type="component" value="Unassembled WGS sequence"/>
</dbReference>
<organism evidence="16 17">
    <name type="scientific">Laetiporus sulphureus 93-53</name>
    <dbReference type="NCBI Taxonomy" id="1314785"/>
    <lineage>
        <taxon>Eukaryota</taxon>
        <taxon>Fungi</taxon>
        <taxon>Dikarya</taxon>
        <taxon>Basidiomycota</taxon>
        <taxon>Agaricomycotina</taxon>
        <taxon>Agaricomycetes</taxon>
        <taxon>Polyporales</taxon>
        <taxon>Laetiporus</taxon>
    </lineage>
</organism>
<evidence type="ECO:0000256" key="14">
    <source>
        <dbReference type="SAM" id="Phobius"/>
    </source>
</evidence>
<evidence type="ECO:0000256" key="11">
    <source>
        <dbReference type="ARBA" id="ARBA00023136"/>
    </source>
</evidence>
<evidence type="ECO:0000313" key="16">
    <source>
        <dbReference type="EMBL" id="KZT08319.1"/>
    </source>
</evidence>
<dbReference type="SMART" id="SM00184">
    <property type="entry name" value="RING"/>
    <property type="match status" value="1"/>
</dbReference>
<comment type="subcellular location">
    <subcellularLocation>
        <location evidence="2">Membrane</location>
        <topology evidence="2">Multi-pass membrane protein</topology>
    </subcellularLocation>
</comment>
<evidence type="ECO:0000256" key="13">
    <source>
        <dbReference type="SAM" id="MobiDB-lite"/>
    </source>
</evidence>
<dbReference type="InterPro" id="IPR013083">
    <property type="entry name" value="Znf_RING/FYVE/PHD"/>
</dbReference>
<dbReference type="PANTHER" id="PTHR45977:SF4">
    <property type="entry name" value="RING-TYPE DOMAIN-CONTAINING PROTEIN"/>
    <property type="match status" value="1"/>
</dbReference>
<keyword evidence="10 14" id="KW-1133">Transmembrane helix</keyword>
<feature type="region of interest" description="Disordered" evidence="13">
    <location>
        <begin position="373"/>
        <end position="452"/>
    </location>
</feature>
<keyword evidence="17" id="KW-1185">Reference proteome</keyword>
<dbReference type="STRING" id="1314785.A0A165F3Q8"/>
<dbReference type="GO" id="GO:0016020">
    <property type="term" value="C:membrane"/>
    <property type="evidence" value="ECO:0007669"/>
    <property type="project" value="UniProtKB-SubCell"/>
</dbReference>
<comment type="catalytic activity">
    <reaction evidence="1">
        <text>S-ubiquitinyl-[E2 ubiquitin-conjugating enzyme]-L-cysteine + [acceptor protein]-L-lysine = [E2 ubiquitin-conjugating enzyme]-L-cysteine + N(6)-ubiquitinyl-[acceptor protein]-L-lysine.</text>
        <dbReference type="EC" id="2.3.2.27"/>
    </reaction>
</comment>
<feature type="region of interest" description="Disordered" evidence="13">
    <location>
        <begin position="1"/>
        <end position="111"/>
    </location>
</feature>
<proteinExistence type="predicted"/>